<dbReference type="PANTHER" id="PTHR33169:SF27">
    <property type="entry name" value="TRANSCRIPTIONAL REGULATOR PADR FAMILY PROTEIN"/>
    <property type="match status" value="1"/>
</dbReference>
<proteinExistence type="predicted"/>
<organism evidence="2 3">
    <name type="scientific">Actinorhabdospora filicis</name>
    <dbReference type="NCBI Taxonomy" id="1785913"/>
    <lineage>
        <taxon>Bacteria</taxon>
        <taxon>Bacillati</taxon>
        <taxon>Actinomycetota</taxon>
        <taxon>Actinomycetes</taxon>
        <taxon>Micromonosporales</taxon>
        <taxon>Micromonosporaceae</taxon>
        <taxon>Actinorhabdospora</taxon>
    </lineage>
</organism>
<dbReference type="Gene3D" id="1.10.10.10">
    <property type="entry name" value="Winged helix-like DNA-binding domain superfamily/Winged helix DNA-binding domain"/>
    <property type="match status" value="1"/>
</dbReference>
<name>A0A9W6WAQ8_9ACTN</name>
<protein>
    <submittedName>
        <fullName evidence="2">PadR family transcriptional regulator</fullName>
    </submittedName>
</protein>
<gene>
    <name evidence="2" type="ORF">Afil01_27070</name>
</gene>
<feature type="domain" description="Transcription regulator PadR N-terminal" evidence="1">
    <location>
        <begin position="15"/>
        <end position="91"/>
    </location>
</feature>
<keyword evidence="3" id="KW-1185">Reference proteome</keyword>
<evidence type="ECO:0000259" key="1">
    <source>
        <dbReference type="Pfam" id="PF03551"/>
    </source>
</evidence>
<dbReference type="AlphaFoldDB" id="A0A9W6WAQ8"/>
<dbReference type="InterPro" id="IPR036388">
    <property type="entry name" value="WH-like_DNA-bd_sf"/>
</dbReference>
<accession>A0A9W6WAQ8</accession>
<dbReference type="EMBL" id="BSTX01000002">
    <property type="protein sequence ID" value="GLZ77900.1"/>
    <property type="molecule type" value="Genomic_DNA"/>
</dbReference>
<evidence type="ECO:0000313" key="2">
    <source>
        <dbReference type="EMBL" id="GLZ77900.1"/>
    </source>
</evidence>
<dbReference type="Pfam" id="PF03551">
    <property type="entry name" value="PadR"/>
    <property type="match status" value="1"/>
</dbReference>
<evidence type="ECO:0000313" key="3">
    <source>
        <dbReference type="Proteomes" id="UP001165079"/>
    </source>
</evidence>
<dbReference type="PANTHER" id="PTHR33169">
    <property type="entry name" value="PADR-FAMILY TRANSCRIPTIONAL REGULATOR"/>
    <property type="match status" value="1"/>
</dbReference>
<dbReference type="InterPro" id="IPR036390">
    <property type="entry name" value="WH_DNA-bd_sf"/>
</dbReference>
<sequence>MPQRRKVGNLIALGVLALLVPGEPLHPYRIATLLKRTGKEHDMRIKWGSFYTVVANLEKHGFIEAVEAGREGRRPERTAYTITAAGRAELRDWLAELVRTPRPDAGPFESALSVLGVLPPDEVVALLEERLANLDAEITATRLTLGAGEDVPRVFLIEVEYALAMREAEAAWVRHLLGELGEGTMSGLAEWREWHEHGGRPASWDALLDAEKEEAADEG</sequence>
<dbReference type="InterPro" id="IPR052509">
    <property type="entry name" value="Metal_resp_DNA-bind_regulator"/>
</dbReference>
<comment type="caution">
    <text evidence="2">The sequence shown here is derived from an EMBL/GenBank/DDBJ whole genome shotgun (WGS) entry which is preliminary data.</text>
</comment>
<reference evidence="2" key="1">
    <citation type="submission" date="2023-03" db="EMBL/GenBank/DDBJ databases">
        <title>Actinorhabdospora filicis NBRC 111898.</title>
        <authorList>
            <person name="Ichikawa N."/>
            <person name="Sato H."/>
            <person name="Tonouchi N."/>
        </authorList>
    </citation>
    <scope>NUCLEOTIDE SEQUENCE</scope>
    <source>
        <strain evidence="2">NBRC 111898</strain>
    </source>
</reference>
<dbReference type="RefSeq" id="WP_285663081.1">
    <property type="nucleotide sequence ID" value="NZ_BSTX01000002.1"/>
</dbReference>
<dbReference type="SUPFAM" id="SSF46785">
    <property type="entry name" value="Winged helix' DNA-binding domain"/>
    <property type="match status" value="1"/>
</dbReference>
<dbReference type="InterPro" id="IPR005149">
    <property type="entry name" value="Tscrpt_reg_PadR_N"/>
</dbReference>
<dbReference type="Proteomes" id="UP001165079">
    <property type="component" value="Unassembled WGS sequence"/>
</dbReference>